<gene>
    <name evidence="10" type="ORF">ACFSF0_17580</name>
</gene>
<keyword evidence="8" id="KW-1133">Transmembrane helix</keyword>
<evidence type="ECO:0000256" key="8">
    <source>
        <dbReference type="SAM" id="Phobius"/>
    </source>
</evidence>
<evidence type="ECO:0000256" key="2">
    <source>
        <dbReference type="ARBA" id="ARBA00022617"/>
    </source>
</evidence>
<evidence type="ECO:0000256" key="1">
    <source>
        <dbReference type="ARBA" id="ARBA00022448"/>
    </source>
</evidence>
<proteinExistence type="predicted"/>
<dbReference type="PRINTS" id="PR00605">
    <property type="entry name" value="CYTCHROMECIC"/>
</dbReference>
<dbReference type="PROSITE" id="PS51007">
    <property type="entry name" value="CYTC"/>
    <property type="match status" value="1"/>
</dbReference>
<keyword evidence="11" id="KW-1185">Reference proteome</keyword>
<dbReference type="RefSeq" id="WP_147913123.1">
    <property type="nucleotide sequence ID" value="NZ_JBHUEJ010000044.1"/>
</dbReference>
<dbReference type="SUPFAM" id="SSF46626">
    <property type="entry name" value="Cytochrome c"/>
    <property type="match status" value="1"/>
</dbReference>
<evidence type="ECO:0000313" key="11">
    <source>
        <dbReference type="Proteomes" id="UP001597304"/>
    </source>
</evidence>
<evidence type="ECO:0000256" key="4">
    <source>
        <dbReference type="ARBA" id="ARBA00022982"/>
    </source>
</evidence>
<dbReference type="PANTHER" id="PTHR35008">
    <property type="entry name" value="BLL4482 PROTEIN-RELATED"/>
    <property type="match status" value="1"/>
</dbReference>
<keyword evidence="4" id="KW-0249">Electron transport</keyword>
<feature type="region of interest" description="Disordered" evidence="7">
    <location>
        <begin position="82"/>
        <end position="112"/>
    </location>
</feature>
<evidence type="ECO:0000259" key="9">
    <source>
        <dbReference type="PROSITE" id="PS51007"/>
    </source>
</evidence>
<organism evidence="10 11">
    <name type="scientific">Ottowia flava</name>
    <dbReference type="NCBI Taxonomy" id="2675430"/>
    <lineage>
        <taxon>Bacteria</taxon>
        <taxon>Pseudomonadati</taxon>
        <taxon>Pseudomonadota</taxon>
        <taxon>Betaproteobacteria</taxon>
        <taxon>Burkholderiales</taxon>
        <taxon>Comamonadaceae</taxon>
        <taxon>Ottowia</taxon>
    </lineage>
</organism>
<feature type="transmembrane region" description="Helical" evidence="8">
    <location>
        <begin position="24"/>
        <end position="42"/>
    </location>
</feature>
<evidence type="ECO:0000313" key="10">
    <source>
        <dbReference type="EMBL" id="MFD1712412.1"/>
    </source>
</evidence>
<dbReference type="Pfam" id="PF13442">
    <property type="entry name" value="Cytochrome_CBB3"/>
    <property type="match status" value="1"/>
</dbReference>
<comment type="caution">
    <text evidence="10">The sequence shown here is derived from an EMBL/GenBank/DDBJ whole genome shotgun (WGS) entry which is preliminary data.</text>
</comment>
<keyword evidence="8" id="KW-0472">Membrane</keyword>
<dbReference type="InterPro" id="IPR008168">
    <property type="entry name" value="Cyt_C_IC"/>
</dbReference>
<dbReference type="InterPro" id="IPR009056">
    <property type="entry name" value="Cyt_c-like_dom"/>
</dbReference>
<protein>
    <submittedName>
        <fullName evidence="10">C-type cytochrome</fullName>
    </submittedName>
</protein>
<dbReference type="InterPro" id="IPR051459">
    <property type="entry name" value="Cytochrome_c-type_DH"/>
</dbReference>
<keyword evidence="5 6" id="KW-0408">Iron</keyword>
<feature type="domain" description="Cytochrome c" evidence="9">
    <location>
        <begin position="63"/>
        <end position="162"/>
    </location>
</feature>
<keyword evidence="1" id="KW-0813">Transport</keyword>
<name>A0ABW4KWJ9_9BURK</name>
<evidence type="ECO:0000256" key="5">
    <source>
        <dbReference type="ARBA" id="ARBA00023004"/>
    </source>
</evidence>
<feature type="compositionally biased region" description="Basic and acidic residues" evidence="7">
    <location>
        <begin position="82"/>
        <end position="94"/>
    </location>
</feature>
<evidence type="ECO:0000256" key="6">
    <source>
        <dbReference type="PROSITE-ProRule" id="PRU00433"/>
    </source>
</evidence>
<keyword evidence="3 6" id="KW-0479">Metal-binding</keyword>
<evidence type="ECO:0000256" key="3">
    <source>
        <dbReference type="ARBA" id="ARBA00022723"/>
    </source>
</evidence>
<reference evidence="11" key="1">
    <citation type="journal article" date="2019" name="Int. J. Syst. Evol. Microbiol.">
        <title>The Global Catalogue of Microorganisms (GCM) 10K type strain sequencing project: providing services to taxonomists for standard genome sequencing and annotation.</title>
        <authorList>
            <consortium name="The Broad Institute Genomics Platform"/>
            <consortium name="The Broad Institute Genome Sequencing Center for Infectious Disease"/>
            <person name="Wu L."/>
            <person name="Ma J."/>
        </authorList>
    </citation>
    <scope>NUCLEOTIDE SEQUENCE [LARGE SCALE GENOMIC DNA]</scope>
    <source>
        <strain evidence="11">LMG 29247</strain>
    </source>
</reference>
<sequence>MSGPTPAAPAGPATRHAASPWARWAARALVLLGLAGGVVWFFRGAAQPASAPSPHALRPDDPQLVARGAAVYAQQCAACHGAHGEGQPDWRERGPTGLLPAPPHDASGHTWHHPDEQLFDITKRGLAAVIGQPDYQTAMPAYAGVLSDTDIVAVLSYIKAQWPAEVRAQHDQINAQARAAR</sequence>
<dbReference type="Gene3D" id="1.10.760.10">
    <property type="entry name" value="Cytochrome c-like domain"/>
    <property type="match status" value="1"/>
</dbReference>
<dbReference type="Proteomes" id="UP001597304">
    <property type="component" value="Unassembled WGS sequence"/>
</dbReference>
<keyword evidence="8" id="KW-0812">Transmembrane</keyword>
<dbReference type="InterPro" id="IPR036909">
    <property type="entry name" value="Cyt_c-like_dom_sf"/>
</dbReference>
<evidence type="ECO:0000256" key="7">
    <source>
        <dbReference type="SAM" id="MobiDB-lite"/>
    </source>
</evidence>
<dbReference type="PANTHER" id="PTHR35008:SF4">
    <property type="entry name" value="BLL4482 PROTEIN"/>
    <property type="match status" value="1"/>
</dbReference>
<keyword evidence="2 6" id="KW-0349">Heme</keyword>
<accession>A0ABW4KWJ9</accession>
<dbReference type="EMBL" id="JBHUEJ010000044">
    <property type="protein sequence ID" value="MFD1712412.1"/>
    <property type="molecule type" value="Genomic_DNA"/>
</dbReference>